<accession>A0AAN9TA55</accession>
<protein>
    <recommendedName>
        <fullName evidence="6">Enoyl-CoA delta isomerase 2, mitochondrial</fullName>
    </recommendedName>
</protein>
<evidence type="ECO:0008006" key="6">
    <source>
        <dbReference type="Google" id="ProtNLM"/>
    </source>
</evidence>
<dbReference type="PANTHER" id="PTHR43684">
    <property type="match status" value="1"/>
</dbReference>
<evidence type="ECO:0000313" key="5">
    <source>
        <dbReference type="Proteomes" id="UP001367676"/>
    </source>
</evidence>
<dbReference type="AlphaFoldDB" id="A0AAN9TA55"/>
<reference evidence="4 5" key="1">
    <citation type="submission" date="2024-03" db="EMBL/GenBank/DDBJ databases">
        <title>Adaptation during the transition from Ophiocordyceps entomopathogen to insect associate is accompanied by gene loss and intensified selection.</title>
        <authorList>
            <person name="Ward C.M."/>
            <person name="Onetto C.A."/>
            <person name="Borneman A.R."/>
        </authorList>
    </citation>
    <scope>NUCLEOTIDE SEQUENCE [LARGE SCALE GENOMIC DNA]</scope>
    <source>
        <strain evidence="4">AWRI1</strain>
        <tissue evidence="4">Single Adult Female</tissue>
    </source>
</reference>
<comment type="subcellular location">
    <subcellularLocation>
        <location evidence="1">Peroxisome</location>
    </subcellularLocation>
</comment>
<dbReference type="InterPro" id="IPR051053">
    <property type="entry name" value="ECH/Chromodomain_protein"/>
</dbReference>
<dbReference type="Gene3D" id="3.90.226.10">
    <property type="entry name" value="2-enoyl-CoA Hydratase, Chain A, domain 1"/>
    <property type="match status" value="1"/>
</dbReference>
<dbReference type="GO" id="GO:0005777">
    <property type="term" value="C:peroxisome"/>
    <property type="evidence" value="ECO:0007669"/>
    <property type="project" value="UniProtKB-SubCell"/>
</dbReference>
<proteinExistence type="predicted"/>
<dbReference type="InterPro" id="IPR014748">
    <property type="entry name" value="Enoyl-CoA_hydra_C"/>
</dbReference>
<dbReference type="PANTHER" id="PTHR43684:SF1">
    <property type="entry name" value="ENOYL-COA DELTA ISOMERASE 2"/>
    <property type="match status" value="1"/>
</dbReference>
<dbReference type="Gene3D" id="1.10.12.10">
    <property type="entry name" value="Lyase 2-enoyl-coa Hydratase, Chain A, domain 2"/>
    <property type="match status" value="1"/>
</dbReference>
<evidence type="ECO:0000256" key="3">
    <source>
        <dbReference type="ARBA" id="ARBA00023235"/>
    </source>
</evidence>
<dbReference type="CDD" id="cd06558">
    <property type="entry name" value="crotonase-like"/>
    <property type="match status" value="1"/>
</dbReference>
<dbReference type="GO" id="GO:0004165">
    <property type="term" value="F:delta(3)-delta(2)-enoyl-CoA isomerase activity"/>
    <property type="evidence" value="ECO:0007669"/>
    <property type="project" value="UniProtKB-ARBA"/>
</dbReference>
<dbReference type="Pfam" id="PF00378">
    <property type="entry name" value="ECH_1"/>
    <property type="match status" value="1"/>
</dbReference>
<evidence type="ECO:0000256" key="1">
    <source>
        <dbReference type="ARBA" id="ARBA00004275"/>
    </source>
</evidence>
<keyword evidence="3" id="KW-0413">Isomerase</keyword>
<keyword evidence="2" id="KW-0576">Peroxisome</keyword>
<evidence type="ECO:0000313" key="4">
    <source>
        <dbReference type="EMBL" id="KAK7576475.1"/>
    </source>
</evidence>
<name>A0AAN9TA55_9HEMI</name>
<organism evidence="4 5">
    <name type="scientific">Parthenolecanium corni</name>
    <dbReference type="NCBI Taxonomy" id="536013"/>
    <lineage>
        <taxon>Eukaryota</taxon>
        <taxon>Metazoa</taxon>
        <taxon>Ecdysozoa</taxon>
        <taxon>Arthropoda</taxon>
        <taxon>Hexapoda</taxon>
        <taxon>Insecta</taxon>
        <taxon>Pterygota</taxon>
        <taxon>Neoptera</taxon>
        <taxon>Paraneoptera</taxon>
        <taxon>Hemiptera</taxon>
        <taxon>Sternorrhyncha</taxon>
        <taxon>Coccoidea</taxon>
        <taxon>Coccidae</taxon>
        <taxon>Parthenolecanium</taxon>
    </lineage>
</organism>
<evidence type="ECO:0000256" key="2">
    <source>
        <dbReference type="ARBA" id="ARBA00023140"/>
    </source>
</evidence>
<comment type="caution">
    <text evidence="4">The sequence shown here is derived from an EMBL/GenBank/DDBJ whole genome shotgun (WGS) entry which is preliminary data.</text>
</comment>
<dbReference type="EMBL" id="JBBCAQ010000036">
    <property type="protein sequence ID" value="KAK7576475.1"/>
    <property type="molecule type" value="Genomic_DNA"/>
</dbReference>
<gene>
    <name evidence="4" type="ORF">V9T40_012761</name>
</gene>
<dbReference type="InterPro" id="IPR029045">
    <property type="entry name" value="ClpP/crotonase-like_dom_sf"/>
</dbReference>
<dbReference type="InterPro" id="IPR001753">
    <property type="entry name" value="Enoyl-CoA_hydra/iso"/>
</dbReference>
<dbReference type="SUPFAM" id="SSF52096">
    <property type="entry name" value="ClpP/crotonase"/>
    <property type="match status" value="1"/>
</dbReference>
<sequence>MTHPGLLVDIKDGIMTITFNQPRKKNPIGVGIMAEFRKILDEAASNDSVDFVVLTGSGDYYSSGMDMSPPTEPLNTGNHITVGREFVGSFIDFPKLLIAIVNGPAVGIAVTTLALCDLVYCSSEATFVVPFCLHGLSAEGCSSYLFPRIMGSSRANEILQFGKKFTAAEAKEWGFVTDVYKPEELKSVLLPKLQKMKNTLVQASIRVNKKLIRQCDSKLLHEVNAAEWEELETRSSSPEFISALMRFAERKRAGNKL</sequence>
<keyword evidence="5" id="KW-1185">Reference proteome</keyword>
<dbReference type="Proteomes" id="UP001367676">
    <property type="component" value="Unassembled WGS sequence"/>
</dbReference>